<evidence type="ECO:0000259" key="8">
    <source>
        <dbReference type="Pfam" id="PF25954"/>
    </source>
</evidence>
<reference evidence="11" key="1">
    <citation type="submission" date="2016-10" db="EMBL/GenBank/DDBJ databases">
        <authorList>
            <person name="Varghese N."/>
            <person name="Submissions S."/>
        </authorList>
    </citation>
    <scope>NUCLEOTIDE SEQUENCE [LARGE SCALE GENOMIC DNA]</scope>
    <source>
        <strain evidence="11">LMG 26031</strain>
    </source>
</reference>
<dbReference type="InterPro" id="IPR058627">
    <property type="entry name" value="MdtA-like_C"/>
</dbReference>
<comment type="similarity">
    <text evidence="2">Belongs to the membrane fusion protein (MFP) (TC 8.A.1) family.</text>
</comment>
<evidence type="ECO:0000313" key="11">
    <source>
        <dbReference type="Proteomes" id="UP000198866"/>
    </source>
</evidence>
<dbReference type="Proteomes" id="UP000198866">
    <property type="component" value="Unassembled WGS sequence"/>
</dbReference>
<evidence type="ECO:0000256" key="3">
    <source>
        <dbReference type="ARBA" id="ARBA00022448"/>
    </source>
</evidence>
<evidence type="ECO:0000256" key="4">
    <source>
        <dbReference type="SAM" id="MobiDB-lite"/>
    </source>
</evidence>
<dbReference type="NCBIfam" id="TIGR01730">
    <property type="entry name" value="RND_mfp"/>
    <property type="match status" value="1"/>
</dbReference>
<dbReference type="InterPro" id="IPR006143">
    <property type="entry name" value="RND_pump_MFP"/>
</dbReference>
<dbReference type="InterPro" id="IPR058792">
    <property type="entry name" value="Beta-barrel_RND_2"/>
</dbReference>
<sequence length="424" mass="44590">MTTPNLPTQREPSTGTDLTLADSAGRQQSAIASKRMRFVLPIALAAVAAALLAIGIVPRLHASTALTDQVNAQRYLTVDAVTPTSAPASQELLLPGSVMPYADASIYARTSGYIQHWDADIGAKVKAGQTLADIQTPELDAQLQQARADEANAKANYRFASSTAQRWQTMLQTQSVSQQDADAKTSDSAAKLAAWQAAQANVARLSELVSYEKVTAPFDGVITARNVNVGALVTAGGSPGLAANAGELFHIEQTDRLRVYIDVPQNDASSVSPGTKVYLTTQQYPGRRFDALVARSADSIDPVSRTLRVEVDVDNRDGALLPGAYAQVHLALQTAHPALELPVSALLFRPDGVTVAVVGNDDKVQLRTVTIGRDFGTYVEVATGLEASDRVIDNPGDAISSGESVHVSTAPTTPAAAATSAQHG</sequence>
<dbReference type="Pfam" id="PF25967">
    <property type="entry name" value="RND-MFP_C"/>
    <property type="match status" value="1"/>
</dbReference>
<dbReference type="AlphaFoldDB" id="A0A1H7EHP2"/>
<dbReference type="FunFam" id="2.40.30.170:FF:000010">
    <property type="entry name" value="Efflux RND transporter periplasmic adaptor subunit"/>
    <property type="match status" value="1"/>
</dbReference>
<feature type="domain" description="Multidrug resistance protein MdtA-like C-terminal permuted SH3" evidence="9">
    <location>
        <begin position="341"/>
        <end position="392"/>
    </location>
</feature>
<comment type="subcellular location">
    <subcellularLocation>
        <location evidence="1">Cell envelope</location>
    </subcellularLocation>
</comment>
<feature type="domain" description="Multidrug resistance protein MdtA-like alpha-helical hairpin" evidence="6">
    <location>
        <begin position="142"/>
        <end position="203"/>
    </location>
</feature>
<feature type="region of interest" description="Disordered" evidence="4">
    <location>
        <begin position="395"/>
        <end position="424"/>
    </location>
</feature>
<feature type="compositionally biased region" description="Low complexity" evidence="4">
    <location>
        <begin position="408"/>
        <end position="424"/>
    </location>
</feature>
<evidence type="ECO:0000259" key="7">
    <source>
        <dbReference type="Pfam" id="PF25917"/>
    </source>
</evidence>
<organism evidence="10 11">
    <name type="scientific">Paraburkholderia diazotrophica</name>
    <dbReference type="NCBI Taxonomy" id="667676"/>
    <lineage>
        <taxon>Bacteria</taxon>
        <taxon>Pseudomonadati</taxon>
        <taxon>Pseudomonadota</taxon>
        <taxon>Betaproteobacteria</taxon>
        <taxon>Burkholderiales</taxon>
        <taxon>Burkholderiaceae</taxon>
        <taxon>Paraburkholderia</taxon>
    </lineage>
</organism>
<keyword evidence="5" id="KW-0812">Transmembrane</keyword>
<dbReference type="Pfam" id="PF25876">
    <property type="entry name" value="HH_MFP_RND"/>
    <property type="match status" value="1"/>
</dbReference>
<evidence type="ECO:0000259" key="6">
    <source>
        <dbReference type="Pfam" id="PF25876"/>
    </source>
</evidence>
<keyword evidence="11" id="KW-1185">Reference proteome</keyword>
<dbReference type="PANTHER" id="PTHR30469:SF37">
    <property type="entry name" value="RAGD PROTEIN"/>
    <property type="match status" value="1"/>
</dbReference>
<evidence type="ECO:0000313" key="10">
    <source>
        <dbReference type="EMBL" id="SEK13368.1"/>
    </source>
</evidence>
<dbReference type="InterPro" id="IPR058625">
    <property type="entry name" value="MdtA-like_BSH"/>
</dbReference>
<dbReference type="GO" id="GO:1990281">
    <property type="term" value="C:efflux pump complex"/>
    <property type="evidence" value="ECO:0007669"/>
    <property type="project" value="TreeGrafter"/>
</dbReference>
<dbReference type="RefSeq" id="WP_090873955.1">
    <property type="nucleotide sequence ID" value="NZ_FNYE01000067.1"/>
</dbReference>
<feature type="domain" description="CusB-like beta-barrel" evidence="8">
    <location>
        <begin position="260"/>
        <end position="332"/>
    </location>
</feature>
<keyword evidence="3" id="KW-0813">Transport</keyword>
<evidence type="ECO:0000259" key="9">
    <source>
        <dbReference type="Pfam" id="PF25967"/>
    </source>
</evidence>
<accession>A0A1H7EHP2</accession>
<dbReference type="Gene3D" id="2.40.30.170">
    <property type="match status" value="1"/>
</dbReference>
<dbReference type="PANTHER" id="PTHR30469">
    <property type="entry name" value="MULTIDRUG RESISTANCE PROTEIN MDTA"/>
    <property type="match status" value="1"/>
</dbReference>
<name>A0A1H7EHP2_9BURK</name>
<proteinExistence type="inferred from homology"/>
<dbReference type="OrthoDB" id="9806939at2"/>
<dbReference type="Gene3D" id="2.40.420.20">
    <property type="match status" value="1"/>
</dbReference>
<evidence type="ECO:0000256" key="1">
    <source>
        <dbReference type="ARBA" id="ARBA00004196"/>
    </source>
</evidence>
<dbReference type="InterPro" id="IPR058624">
    <property type="entry name" value="MdtA-like_HH"/>
</dbReference>
<evidence type="ECO:0000256" key="2">
    <source>
        <dbReference type="ARBA" id="ARBA00009477"/>
    </source>
</evidence>
<feature type="domain" description="Multidrug resistance protein MdtA-like barrel-sandwich hybrid" evidence="7">
    <location>
        <begin position="104"/>
        <end position="238"/>
    </location>
</feature>
<dbReference type="Pfam" id="PF25954">
    <property type="entry name" value="Beta-barrel_RND_2"/>
    <property type="match status" value="1"/>
</dbReference>
<feature type="transmembrane region" description="Helical" evidence="5">
    <location>
        <begin position="38"/>
        <end position="57"/>
    </location>
</feature>
<keyword evidence="5" id="KW-1133">Transmembrane helix</keyword>
<dbReference type="Pfam" id="PF25917">
    <property type="entry name" value="BSH_RND"/>
    <property type="match status" value="1"/>
</dbReference>
<dbReference type="GO" id="GO:0015562">
    <property type="term" value="F:efflux transmembrane transporter activity"/>
    <property type="evidence" value="ECO:0007669"/>
    <property type="project" value="TreeGrafter"/>
</dbReference>
<dbReference type="EMBL" id="FNYE01000067">
    <property type="protein sequence ID" value="SEK13368.1"/>
    <property type="molecule type" value="Genomic_DNA"/>
</dbReference>
<dbReference type="Gene3D" id="1.10.287.470">
    <property type="entry name" value="Helix hairpin bin"/>
    <property type="match status" value="1"/>
</dbReference>
<protein>
    <submittedName>
        <fullName evidence="10">RND family efflux transporter, MFP subunit</fullName>
    </submittedName>
</protein>
<dbReference type="STRING" id="667676.SAMN05192539_10679"/>
<evidence type="ECO:0000256" key="5">
    <source>
        <dbReference type="SAM" id="Phobius"/>
    </source>
</evidence>
<keyword evidence="5" id="KW-0472">Membrane</keyword>
<dbReference type="SUPFAM" id="SSF111369">
    <property type="entry name" value="HlyD-like secretion proteins"/>
    <property type="match status" value="1"/>
</dbReference>
<gene>
    <name evidence="10" type="ORF">SAMN05192539_10679</name>
</gene>
<dbReference type="Gene3D" id="2.40.50.100">
    <property type="match status" value="1"/>
</dbReference>